<dbReference type="RefSeq" id="WP_075445805.1">
    <property type="nucleotide sequence ID" value="NZ_FOQK01000039.1"/>
</dbReference>
<dbReference type="AlphaFoldDB" id="A0A1I3I657"/>
<gene>
    <name evidence="1" type="ORF">SAMN04487861_1396</name>
</gene>
<dbReference type="OrthoDB" id="6057646at2"/>
<reference evidence="1 2" key="1">
    <citation type="submission" date="2016-10" db="EMBL/GenBank/DDBJ databases">
        <authorList>
            <person name="de Groot N.N."/>
        </authorList>
    </citation>
    <scope>NUCLEOTIDE SEQUENCE [LARGE SCALE GENOMIC DNA]</scope>
    <source>
        <strain evidence="1 2">Z108</strain>
    </source>
</reference>
<sequence>MKHDIQTLRLELKKLFKGYRTMTKSLRKQLKKLGLLVITGRKHYKLFTLYQQYVCTIAKTASDFRSGYNIVHQICLGLTNPIYKDPVSTTNEVYVL</sequence>
<evidence type="ECO:0000313" key="1">
    <source>
        <dbReference type="EMBL" id="SFI43494.1"/>
    </source>
</evidence>
<dbReference type="EMBL" id="FOQK01000039">
    <property type="protein sequence ID" value="SFI43494.1"/>
    <property type="molecule type" value="Genomic_DNA"/>
</dbReference>
<protein>
    <submittedName>
        <fullName evidence="1">Uncharacterized protein</fullName>
    </submittedName>
</protein>
<accession>A0A1I3I657</accession>
<name>A0A1I3I657_SELRU</name>
<evidence type="ECO:0000313" key="2">
    <source>
        <dbReference type="Proteomes" id="UP000183639"/>
    </source>
</evidence>
<organism evidence="1 2">
    <name type="scientific">Selenomonas ruminantium</name>
    <dbReference type="NCBI Taxonomy" id="971"/>
    <lineage>
        <taxon>Bacteria</taxon>
        <taxon>Bacillati</taxon>
        <taxon>Bacillota</taxon>
        <taxon>Negativicutes</taxon>
        <taxon>Selenomonadales</taxon>
        <taxon>Selenomonadaceae</taxon>
        <taxon>Selenomonas</taxon>
    </lineage>
</organism>
<dbReference type="Proteomes" id="UP000183639">
    <property type="component" value="Unassembled WGS sequence"/>
</dbReference>
<proteinExistence type="predicted"/>